<dbReference type="EMBL" id="ML739052">
    <property type="protein sequence ID" value="KAE8355434.1"/>
    <property type="molecule type" value="Genomic_DNA"/>
</dbReference>
<evidence type="ECO:0000313" key="1">
    <source>
        <dbReference type="EMBL" id="KAE8355434.1"/>
    </source>
</evidence>
<protein>
    <submittedName>
        <fullName evidence="1">Uncharacterized protein</fullName>
    </submittedName>
</protein>
<sequence length="166" mass="18509">MMFRSASQPFPFLSTTRRACTARYFHPVTTNFINYDARGNLVTKRVPVTIGNPGEAYMLIEPEVGTALRAASPVASTSLSADDRCKLTFFRDSGHFGFESTNYPRLYVPGYYLYRQTEGNTSPATLFLSGVAHEIVLDGTFDAIFAEHASATWNTLKPVFDQLKDM</sequence>
<name>A0A5N6ZCR2_9EURO</name>
<dbReference type="OrthoDB" id="5330139at2759"/>
<dbReference type="AlphaFoldDB" id="A0A5N6ZCR2"/>
<gene>
    <name evidence="1" type="ORF">BDV28DRAFT_128861</name>
</gene>
<evidence type="ECO:0000313" key="2">
    <source>
        <dbReference type="Proteomes" id="UP000327118"/>
    </source>
</evidence>
<keyword evidence="2" id="KW-1185">Reference proteome</keyword>
<proteinExistence type="predicted"/>
<organism evidence="1 2">
    <name type="scientific">Aspergillus coremiiformis</name>
    <dbReference type="NCBI Taxonomy" id="138285"/>
    <lineage>
        <taxon>Eukaryota</taxon>
        <taxon>Fungi</taxon>
        <taxon>Dikarya</taxon>
        <taxon>Ascomycota</taxon>
        <taxon>Pezizomycotina</taxon>
        <taxon>Eurotiomycetes</taxon>
        <taxon>Eurotiomycetidae</taxon>
        <taxon>Eurotiales</taxon>
        <taxon>Aspergillaceae</taxon>
        <taxon>Aspergillus</taxon>
        <taxon>Aspergillus subgen. Circumdati</taxon>
    </lineage>
</organism>
<accession>A0A5N6ZCR2</accession>
<dbReference type="Proteomes" id="UP000327118">
    <property type="component" value="Unassembled WGS sequence"/>
</dbReference>
<reference evidence="2" key="1">
    <citation type="submission" date="2019-04" db="EMBL/GenBank/DDBJ databases">
        <title>Friends and foes A comparative genomics studyof 23 Aspergillus species from section Flavi.</title>
        <authorList>
            <consortium name="DOE Joint Genome Institute"/>
            <person name="Kjaerbolling I."/>
            <person name="Vesth T."/>
            <person name="Frisvad J.C."/>
            <person name="Nybo J.L."/>
            <person name="Theobald S."/>
            <person name="Kildgaard S."/>
            <person name="Isbrandt T."/>
            <person name="Kuo A."/>
            <person name="Sato A."/>
            <person name="Lyhne E.K."/>
            <person name="Kogle M.E."/>
            <person name="Wiebenga A."/>
            <person name="Kun R.S."/>
            <person name="Lubbers R.J."/>
            <person name="Makela M.R."/>
            <person name="Barry K."/>
            <person name="Chovatia M."/>
            <person name="Clum A."/>
            <person name="Daum C."/>
            <person name="Haridas S."/>
            <person name="He G."/>
            <person name="LaButti K."/>
            <person name="Lipzen A."/>
            <person name="Mondo S."/>
            <person name="Riley R."/>
            <person name="Salamov A."/>
            <person name="Simmons B.A."/>
            <person name="Magnuson J.K."/>
            <person name="Henrissat B."/>
            <person name="Mortensen U.H."/>
            <person name="Larsen T.O."/>
            <person name="Devries R.P."/>
            <person name="Grigoriev I.V."/>
            <person name="Machida M."/>
            <person name="Baker S.E."/>
            <person name="Andersen M.R."/>
        </authorList>
    </citation>
    <scope>NUCLEOTIDE SEQUENCE [LARGE SCALE GENOMIC DNA]</scope>
    <source>
        <strain evidence="2">CBS 553.77</strain>
    </source>
</reference>